<name>A0A1M7ATF0_9FLAO</name>
<dbReference type="STRING" id="1434701.SAMN05443634_109151"/>
<accession>A0A1M7ATF0</accession>
<reference evidence="4" key="2">
    <citation type="submission" date="2016-11" db="EMBL/GenBank/DDBJ databases">
        <authorList>
            <person name="Varghese N."/>
            <person name="Submissions S."/>
        </authorList>
    </citation>
    <scope>NUCLEOTIDE SEQUENCE [LARGE SCALE GENOMIC DNA]</scope>
    <source>
        <strain evidence="4">DSM 27989</strain>
    </source>
</reference>
<evidence type="ECO:0000313" key="5">
    <source>
        <dbReference type="Proteomes" id="UP000650994"/>
    </source>
</evidence>
<reference evidence="2" key="5">
    <citation type="submission" date="2024-05" db="EMBL/GenBank/DDBJ databases">
        <authorList>
            <person name="Sun Q."/>
            <person name="Zhou Y."/>
        </authorList>
    </citation>
    <scope>NUCLEOTIDE SEQUENCE</scope>
    <source>
        <strain evidence="2">CGMCC 1.12707</strain>
    </source>
</reference>
<keyword evidence="5" id="KW-1185">Reference proteome</keyword>
<proteinExistence type="predicted"/>
<reference evidence="5" key="4">
    <citation type="journal article" date="2019" name="Int. J. Syst. Evol. Microbiol.">
        <title>The Global Catalogue of Microorganisms (GCM) 10K type strain sequencing project: providing services to taxonomists for standard genome sequencing and annotation.</title>
        <authorList>
            <consortium name="The Broad Institute Genomics Platform"/>
            <consortium name="The Broad Institute Genome Sequencing Center for Infectious Disease"/>
            <person name="Wu L."/>
            <person name="Ma J."/>
        </authorList>
    </citation>
    <scope>NUCLEOTIDE SEQUENCE [LARGE SCALE GENOMIC DNA]</scope>
    <source>
        <strain evidence="5">CGMCC 1.12707</strain>
    </source>
</reference>
<keyword evidence="1" id="KW-0732">Signal</keyword>
<feature type="chain" id="PRO_5012771094" evidence="1">
    <location>
        <begin position="19"/>
        <end position="428"/>
    </location>
</feature>
<dbReference type="EMBL" id="FRBH01000009">
    <property type="protein sequence ID" value="SHL45937.1"/>
    <property type="molecule type" value="Genomic_DNA"/>
</dbReference>
<dbReference type="Proteomes" id="UP000184120">
    <property type="component" value="Unassembled WGS sequence"/>
</dbReference>
<reference evidence="2" key="1">
    <citation type="journal article" date="2014" name="Int. J. Syst. Evol. Microbiol.">
        <title>Complete genome of a new Firmicutes species belonging to the dominant human colonic microbiota ('Ruminococcus bicirculans') reveals two chromosomes and a selective capacity to utilize plant glucans.</title>
        <authorList>
            <consortium name="NISC Comparative Sequencing Program"/>
            <person name="Wegmann U."/>
            <person name="Louis P."/>
            <person name="Goesmann A."/>
            <person name="Henrissat B."/>
            <person name="Duncan S.H."/>
            <person name="Flint H.J."/>
        </authorList>
    </citation>
    <scope>NUCLEOTIDE SEQUENCE</scope>
    <source>
        <strain evidence="2">CGMCC 1.12707</strain>
    </source>
</reference>
<organism evidence="3 4">
    <name type="scientific">Chishuiella changwenlii</name>
    <dbReference type="NCBI Taxonomy" id="1434701"/>
    <lineage>
        <taxon>Bacteria</taxon>
        <taxon>Pseudomonadati</taxon>
        <taxon>Bacteroidota</taxon>
        <taxon>Flavobacteriia</taxon>
        <taxon>Flavobacteriales</taxon>
        <taxon>Weeksellaceae</taxon>
        <taxon>Chishuiella</taxon>
    </lineage>
</organism>
<reference evidence="3" key="3">
    <citation type="submission" date="2016-11" db="EMBL/GenBank/DDBJ databases">
        <authorList>
            <person name="Jaros S."/>
            <person name="Januszkiewicz K."/>
            <person name="Wedrychowicz H."/>
        </authorList>
    </citation>
    <scope>NUCLEOTIDE SEQUENCE [LARGE SCALE GENOMIC DNA]</scope>
    <source>
        <strain evidence="3">DSM 27989</strain>
    </source>
</reference>
<feature type="signal peptide" evidence="1">
    <location>
        <begin position="1"/>
        <end position="18"/>
    </location>
</feature>
<gene>
    <name evidence="2" type="ORF">GCM10010984_06220</name>
    <name evidence="3" type="ORF">SAMN05443634_109151</name>
</gene>
<evidence type="ECO:0000313" key="4">
    <source>
        <dbReference type="Proteomes" id="UP000184120"/>
    </source>
</evidence>
<evidence type="ECO:0000313" key="3">
    <source>
        <dbReference type="EMBL" id="SHL45937.1"/>
    </source>
</evidence>
<dbReference type="AlphaFoldDB" id="A0A1M7ATF0"/>
<sequence>MKKILLINVMFLSVYTYSQVGINTQMPQGILHVDAKNNNSTTGLPTLEQQSDDFVVSANGNVGIGTTNPDASAILELNVNQLADGSKKGFLAPKLSLKSRVDISTIPNPAVGLLIYNLGTEPTFTYKGYVFWNETEWRAIDGSSLAEGTIGSITCNSVTLIPSNYTTGVSYNGTMNVPYTGGNGGTYQAQTLGPINGLTASLSAGNFENGAGALSYNISGVPTLSTPNTTTFNISLGGQNCSAVIGAGDGISPGDLVYYKTTIPASVGGGGNNAVISSNWMNFHASDLPVIGGKLRLDGYFSAPVTGSGTISFNPRLVNVSDSPVRFFFSAMTTVDNFNTANIVLSPNGGWVNLDNGIYNGYGENNTTSNPSAAVTSVGQANTEVVTVDLSLDDKWYRIYYYPIVDNNNTTSIADDQRKIFLSIQRLY</sequence>
<evidence type="ECO:0000256" key="1">
    <source>
        <dbReference type="SAM" id="SignalP"/>
    </source>
</evidence>
<dbReference type="OrthoDB" id="1246284at2"/>
<dbReference type="EMBL" id="BMFL01000003">
    <property type="protein sequence ID" value="GGE91230.1"/>
    <property type="molecule type" value="Genomic_DNA"/>
</dbReference>
<dbReference type="Proteomes" id="UP000650994">
    <property type="component" value="Unassembled WGS sequence"/>
</dbReference>
<evidence type="ECO:0000313" key="2">
    <source>
        <dbReference type="EMBL" id="GGE91230.1"/>
    </source>
</evidence>
<dbReference type="RefSeq" id="WP_143147320.1">
    <property type="nucleotide sequence ID" value="NZ_BMFL01000003.1"/>
</dbReference>
<protein>
    <submittedName>
        <fullName evidence="3">Uncharacterized protein</fullName>
    </submittedName>
</protein>